<dbReference type="RefSeq" id="WP_181052940.1">
    <property type="nucleotide sequence ID" value="NZ_JACDXJ010000001.1"/>
</dbReference>
<feature type="compositionally biased region" description="Basic and acidic residues" evidence="1">
    <location>
        <begin position="245"/>
        <end position="257"/>
    </location>
</feature>
<organism evidence="2 3">
    <name type="scientific">Microvirga mediterraneensis</name>
    <dbReference type="NCBI Taxonomy" id="2754695"/>
    <lineage>
        <taxon>Bacteria</taxon>
        <taxon>Pseudomonadati</taxon>
        <taxon>Pseudomonadota</taxon>
        <taxon>Alphaproteobacteria</taxon>
        <taxon>Hyphomicrobiales</taxon>
        <taxon>Methylobacteriaceae</taxon>
        <taxon>Microvirga</taxon>
    </lineage>
</organism>
<sequence length="320" mass="36158">MIAIVEMIDSMLATGLEPVAVLNAIREFATRVREEQRARSAERQRKSRERRRSRAGVTVTPCPSFDKKESPPPAPPLKEKINSIPVPEREDEQARPVLSQPELTPAMRDDARSLGYLDEQIEREWQALRDWAANHGTPRDWAARWRRWLGSPRASAPEGLAATRGEMRKRLRAMVEKGFRSGGGRALAELDIEPFLDRLYGPRDDDSLRNPDLVGSRVAFETPKPSWHDFTATGPGPSQSNPPKQPERERDPMDPTREPQPVPGNIPNSVFRFAEKLKMDKGAMVDLWRTFKDAAKAEGRMSIHWLAEFEAYVTSAMCAA</sequence>
<feature type="region of interest" description="Disordered" evidence="1">
    <location>
        <begin position="224"/>
        <end position="268"/>
    </location>
</feature>
<proteinExistence type="predicted"/>
<feature type="region of interest" description="Disordered" evidence="1">
    <location>
        <begin position="34"/>
        <end position="105"/>
    </location>
</feature>
<comment type="caution">
    <text evidence="2">The sequence shown here is derived from an EMBL/GenBank/DDBJ whole genome shotgun (WGS) entry which is preliminary data.</text>
</comment>
<reference evidence="2 3" key="1">
    <citation type="submission" date="2020-07" db="EMBL/GenBank/DDBJ databases">
        <title>Draft genome and description of Microvirga mediterraneensis Marseille-Q2068 sp. nov.</title>
        <authorList>
            <person name="Boxberger M."/>
        </authorList>
    </citation>
    <scope>NUCLEOTIDE SEQUENCE [LARGE SCALE GENOMIC DNA]</scope>
    <source>
        <strain evidence="2 3">Marseille-Q2068</strain>
    </source>
</reference>
<gene>
    <name evidence="2" type="ORF">H0S73_15205</name>
</gene>
<accession>A0A838BRB7</accession>
<protein>
    <submittedName>
        <fullName evidence="2">Uncharacterized protein</fullName>
    </submittedName>
</protein>
<keyword evidence="3" id="KW-1185">Reference proteome</keyword>
<evidence type="ECO:0000313" key="3">
    <source>
        <dbReference type="Proteomes" id="UP000572984"/>
    </source>
</evidence>
<evidence type="ECO:0000256" key="1">
    <source>
        <dbReference type="SAM" id="MobiDB-lite"/>
    </source>
</evidence>
<feature type="compositionally biased region" description="Basic and acidic residues" evidence="1">
    <location>
        <begin position="34"/>
        <end position="44"/>
    </location>
</feature>
<evidence type="ECO:0000313" key="2">
    <source>
        <dbReference type="EMBL" id="MBA1157473.1"/>
    </source>
</evidence>
<feature type="compositionally biased region" description="Basic residues" evidence="1">
    <location>
        <begin position="45"/>
        <end position="54"/>
    </location>
</feature>
<name>A0A838BRB7_9HYPH</name>
<dbReference type="AlphaFoldDB" id="A0A838BRB7"/>
<dbReference type="EMBL" id="JACDXJ010000001">
    <property type="protein sequence ID" value="MBA1157473.1"/>
    <property type="molecule type" value="Genomic_DNA"/>
</dbReference>
<dbReference type="Proteomes" id="UP000572984">
    <property type="component" value="Unassembled WGS sequence"/>
</dbReference>